<gene>
    <name evidence="1" type="ORF">DW672_03745</name>
</gene>
<dbReference type="AlphaFoldDB" id="A0A414P835"/>
<sequence>MNEIYHHGIKGQKWGVRRYQFADGSLTPAGEKRYYINQNSNKVSRLSSLASMKVKDIANNARTQITGKQYVDSCLKKGTTFSRIQTSKDFENFAFYATYLKTDSDKYMGLFGKNLTSRAKAAAKQAEKQANASGSKTDADKAKELRSASNNMKVYQLKISATDKLKVPSDENAGFITANLLKDKSFKKNVEASLADSKEKMRRPAQQILFKQAENALKKDPNTMTKSEKVAVYKAFNLSLTNHNTQEVAAQNRFYSELKKKGYNALLDYNDKEYSSYHAKRPMIIFDTDSVKLQAVTQTNPKIVDKMYRKYNSERIAKESIASTIGVLGKIGNKTISECNTYVRRKMSDYLS</sequence>
<organism evidence="1 2">
    <name type="scientific">[Ruminococcus] lactaris</name>
    <dbReference type="NCBI Taxonomy" id="46228"/>
    <lineage>
        <taxon>Bacteria</taxon>
        <taxon>Bacillati</taxon>
        <taxon>Bacillota</taxon>
        <taxon>Clostridia</taxon>
        <taxon>Lachnospirales</taxon>
        <taxon>Lachnospiraceae</taxon>
        <taxon>Mediterraneibacter</taxon>
    </lineage>
</organism>
<protein>
    <submittedName>
        <fullName evidence="1">Uncharacterized protein</fullName>
    </submittedName>
</protein>
<name>A0A414P835_9FIRM</name>
<comment type="caution">
    <text evidence="1">The sequence shown here is derived from an EMBL/GenBank/DDBJ whole genome shotgun (WGS) entry which is preliminary data.</text>
</comment>
<reference evidence="1 2" key="1">
    <citation type="submission" date="2018-08" db="EMBL/GenBank/DDBJ databases">
        <title>A genome reference for cultivated species of the human gut microbiota.</title>
        <authorList>
            <person name="Zou Y."/>
            <person name="Xue W."/>
            <person name="Luo G."/>
        </authorList>
    </citation>
    <scope>NUCLEOTIDE SEQUENCE [LARGE SCALE GENOMIC DNA]</scope>
    <source>
        <strain evidence="1 2">AM25-1LB</strain>
    </source>
</reference>
<dbReference type="EMBL" id="QRHG01000006">
    <property type="protein sequence ID" value="RHF62365.1"/>
    <property type="molecule type" value="Genomic_DNA"/>
</dbReference>
<dbReference type="RefSeq" id="WP_118212615.1">
    <property type="nucleotide sequence ID" value="NZ_CBCSYD010000004.1"/>
</dbReference>
<dbReference type="Proteomes" id="UP000284902">
    <property type="component" value="Unassembled WGS sequence"/>
</dbReference>
<proteinExistence type="predicted"/>
<evidence type="ECO:0000313" key="1">
    <source>
        <dbReference type="EMBL" id="RHF62365.1"/>
    </source>
</evidence>
<evidence type="ECO:0000313" key="2">
    <source>
        <dbReference type="Proteomes" id="UP000284902"/>
    </source>
</evidence>
<accession>A0A414P835</accession>